<dbReference type="Proteomes" id="UP000827872">
    <property type="component" value="Linkage Group LG06"/>
</dbReference>
<dbReference type="EMBL" id="CM037619">
    <property type="protein sequence ID" value="KAH8006854.1"/>
    <property type="molecule type" value="Genomic_DNA"/>
</dbReference>
<reference evidence="1" key="1">
    <citation type="submission" date="2021-08" db="EMBL/GenBank/DDBJ databases">
        <title>The first chromosome-level gecko genome reveals the dynamic sex chromosomes of Neotropical dwarf geckos (Sphaerodactylidae: Sphaerodactylus).</title>
        <authorList>
            <person name="Pinto B.J."/>
            <person name="Keating S.E."/>
            <person name="Gamble T."/>
        </authorList>
    </citation>
    <scope>NUCLEOTIDE SEQUENCE</scope>
    <source>
        <strain evidence="1">TG3544</strain>
    </source>
</reference>
<sequence>MLAARSPFMRERGCPGLPGGSSPDLTGRALDAGAAACPSNGRPRSGPAAPSPSGGGNVPSSVLRDNEPSAAGQAAERVTAATPLPGPASLQDEGRIAPEGTGAGFKVFLLYDNLFLKWHQQKPAA</sequence>
<protein>
    <submittedName>
        <fullName evidence="1">Uncharacterized protein</fullName>
    </submittedName>
</protein>
<name>A0ACB8FP52_9SAUR</name>
<evidence type="ECO:0000313" key="1">
    <source>
        <dbReference type="EMBL" id="KAH8006854.1"/>
    </source>
</evidence>
<proteinExistence type="predicted"/>
<evidence type="ECO:0000313" key="2">
    <source>
        <dbReference type="Proteomes" id="UP000827872"/>
    </source>
</evidence>
<keyword evidence="2" id="KW-1185">Reference proteome</keyword>
<accession>A0ACB8FP52</accession>
<comment type="caution">
    <text evidence="1">The sequence shown here is derived from an EMBL/GenBank/DDBJ whole genome shotgun (WGS) entry which is preliminary data.</text>
</comment>
<gene>
    <name evidence="1" type="ORF">K3G42_014537</name>
</gene>
<organism evidence="1 2">
    <name type="scientific">Sphaerodactylus townsendi</name>
    <dbReference type="NCBI Taxonomy" id="933632"/>
    <lineage>
        <taxon>Eukaryota</taxon>
        <taxon>Metazoa</taxon>
        <taxon>Chordata</taxon>
        <taxon>Craniata</taxon>
        <taxon>Vertebrata</taxon>
        <taxon>Euteleostomi</taxon>
        <taxon>Lepidosauria</taxon>
        <taxon>Squamata</taxon>
        <taxon>Bifurcata</taxon>
        <taxon>Gekkota</taxon>
        <taxon>Sphaerodactylidae</taxon>
        <taxon>Sphaerodactylus</taxon>
    </lineage>
</organism>